<gene>
    <name evidence="3" type="ORF">CVLEPA_LOCUS14452</name>
</gene>
<reference evidence="3 4" key="1">
    <citation type="submission" date="2024-02" db="EMBL/GenBank/DDBJ databases">
        <authorList>
            <person name="Daric V."/>
            <person name="Darras S."/>
        </authorList>
    </citation>
    <scope>NUCLEOTIDE SEQUENCE [LARGE SCALE GENOMIC DNA]</scope>
</reference>
<evidence type="ECO:0000313" key="4">
    <source>
        <dbReference type="Proteomes" id="UP001642483"/>
    </source>
</evidence>
<dbReference type="Proteomes" id="UP001642483">
    <property type="component" value="Unassembled WGS sequence"/>
</dbReference>
<evidence type="ECO:0008006" key="5">
    <source>
        <dbReference type="Google" id="ProtNLM"/>
    </source>
</evidence>
<dbReference type="Pfam" id="PF14838">
    <property type="entry name" value="INTS5_C"/>
    <property type="match status" value="1"/>
</dbReference>
<keyword evidence="4" id="KW-1185">Reference proteome</keyword>
<evidence type="ECO:0000259" key="2">
    <source>
        <dbReference type="Pfam" id="PF14838"/>
    </source>
</evidence>
<feature type="domain" description="Integrator complex subunit 5 N-terminal" evidence="1">
    <location>
        <begin position="29"/>
        <end position="229"/>
    </location>
</feature>
<dbReference type="EMBL" id="CAWYQH010000097">
    <property type="protein sequence ID" value="CAK8683371.1"/>
    <property type="molecule type" value="Genomic_DNA"/>
</dbReference>
<dbReference type="PANTHER" id="PTHR31697:SF2">
    <property type="entry name" value="INTEGRATOR COMPLEX SUBUNIT 5"/>
    <property type="match status" value="1"/>
</dbReference>
<dbReference type="PANTHER" id="PTHR31697">
    <property type="entry name" value="INTEGRATOR COMPLEX SUBUNIT 5"/>
    <property type="match status" value="1"/>
</dbReference>
<dbReference type="InterPro" id="IPR029445">
    <property type="entry name" value="INTS5_N"/>
</dbReference>
<sequence>MHASNTKVLIDEKAKSKQINATSKLGAQQMVHWFVASSYASSSFTEERVKNSVALLHRVPSARNAVLHRFTMLYEEAIRASLDQMEFPATAIGLSSEMTSSLELVTTTLFDLLNENGEAWASILCSWSVESLGQISSCYKQRQVIPPPTNLSRLLSFWLNLVPMRMLLDVYRTSLNILIQCNVASCLDSLLSASSNHSPYFDWVVADIGNAFPNAVIERVLNTGFSKFCKLRWTSISITPSSSITMNESEQSILTSVIRILEHLATFHQTQICEKMLEMFKTPPADKSTGQIKIVFFLMRVFSASIQLLHATTNLFVNEINATTLNQLHKQFKRLSKGPEEMESLCSLVVHLVCQSSTGSYSLVNLMIAAASHDSQKIGGLEKSVKDIFSNILPSILKDLQHLALSKQSEDKETNNVFFELSNNYPNLCKDIITTSSDERKKWLHSVLLSVCLNHHASHVLSHLLIESTTAAHLEIFLKLFNDVKPFVPELTEKIVIRSFTAIKQMPGEKSLRLLINLYHLTSQTGSGLVSDNFVTRMTHCLCIVLDELVSMLGHLSSSQQIAFNAVQLLYIILSSVSSYKIKLDMRLMPLTQTLVFYFYKLLHTGHVNNDQAMQCCQRTLVQLSQTPELFAVVCRFVLEASVSQENSILFGRRVESNFSENESHSSQDLCTDHHVSLLSMHRKLSAQTISRRCSSVAGFVPISIETGMVGSGPKQKKKCPISKVAQTSNNESLSLLLYRCCCKTTSGTDISHFSIPDVAQAFDAEKLSVLSTSLLSAIMASSPYLATAITLDGEPEWPSNQVKKFTIERDLKVFHFMDEHPFAWQLLSLVAHNYRSLWNLSPILRSCISVLIFHFEASRYNEPPSETSLHYQVALQVIQIARKGQLIPPPLCFVNELFHIVTEYEINVLMVVVWNFIKDYPPPLEGENNEVPVTRNFEAEGINLQPYLATIHTILHANIDKLGHMFSRFTMQS</sequence>
<dbReference type="InterPro" id="IPR040316">
    <property type="entry name" value="INTS5"/>
</dbReference>
<evidence type="ECO:0000259" key="1">
    <source>
        <dbReference type="Pfam" id="PF14837"/>
    </source>
</evidence>
<dbReference type="InterPro" id="IPR029444">
    <property type="entry name" value="INTS5_C"/>
</dbReference>
<comment type="caution">
    <text evidence="3">The sequence shown here is derived from an EMBL/GenBank/DDBJ whole genome shotgun (WGS) entry which is preliminary data.</text>
</comment>
<accession>A0ABP0FXU6</accession>
<evidence type="ECO:0000313" key="3">
    <source>
        <dbReference type="EMBL" id="CAK8683371.1"/>
    </source>
</evidence>
<dbReference type="Pfam" id="PF14837">
    <property type="entry name" value="INTS5_N"/>
    <property type="match status" value="1"/>
</dbReference>
<protein>
    <recommendedName>
        <fullName evidence="5">Integrator complex subunit 5</fullName>
    </recommendedName>
</protein>
<feature type="domain" description="Integrator complex subunit 5 C-terminal" evidence="2">
    <location>
        <begin position="254"/>
        <end position="963"/>
    </location>
</feature>
<name>A0ABP0FXU6_CLALP</name>
<organism evidence="3 4">
    <name type="scientific">Clavelina lepadiformis</name>
    <name type="common">Light-bulb sea squirt</name>
    <name type="synonym">Ascidia lepadiformis</name>
    <dbReference type="NCBI Taxonomy" id="159417"/>
    <lineage>
        <taxon>Eukaryota</taxon>
        <taxon>Metazoa</taxon>
        <taxon>Chordata</taxon>
        <taxon>Tunicata</taxon>
        <taxon>Ascidiacea</taxon>
        <taxon>Aplousobranchia</taxon>
        <taxon>Clavelinidae</taxon>
        <taxon>Clavelina</taxon>
    </lineage>
</organism>
<proteinExistence type="predicted"/>